<accession>A0A0E9UBT2</accession>
<sequence length="33" mass="3851">MLRYVTVSKNSLHDITLVALIHDIKFNLIKLLQ</sequence>
<protein>
    <submittedName>
        <fullName evidence="1">Uncharacterized protein</fullName>
    </submittedName>
</protein>
<proteinExistence type="predicted"/>
<reference evidence="1" key="2">
    <citation type="journal article" date="2015" name="Fish Shellfish Immunol.">
        <title>Early steps in the European eel (Anguilla anguilla)-Vibrio vulnificus interaction in the gills: Role of the RtxA13 toxin.</title>
        <authorList>
            <person name="Callol A."/>
            <person name="Pajuelo D."/>
            <person name="Ebbesson L."/>
            <person name="Teles M."/>
            <person name="MacKenzie S."/>
            <person name="Amaro C."/>
        </authorList>
    </citation>
    <scope>NUCLEOTIDE SEQUENCE</scope>
</reference>
<reference evidence="1" key="1">
    <citation type="submission" date="2014-11" db="EMBL/GenBank/DDBJ databases">
        <authorList>
            <person name="Amaro Gonzalez C."/>
        </authorList>
    </citation>
    <scope>NUCLEOTIDE SEQUENCE</scope>
</reference>
<name>A0A0E9UBT2_ANGAN</name>
<dbReference type="EMBL" id="GBXM01045380">
    <property type="protein sequence ID" value="JAH63197.1"/>
    <property type="molecule type" value="Transcribed_RNA"/>
</dbReference>
<organism evidence="1">
    <name type="scientific">Anguilla anguilla</name>
    <name type="common">European freshwater eel</name>
    <name type="synonym">Muraena anguilla</name>
    <dbReference type="NCBI Taxonomy" id="7936"/>
    <lineage>
        <taxon>Eukaryota</taxon>
        <taxon>Metazoa</taxon>
        <taxon>Chordata</taxon>
        <taxon>Craniata</taxon>
        <taxon>Vertebrata</taxon>
        <taxon>Euteleostomi</taxon>
        <taxon>Actinopterygii</taxon>
        <taxon>Neopterygii</taxon>
        <taxon>Teleostei</taxon>
        <taxon>Anguilliformes</taxon>
        <taxon>Anguillidae</taxon>
        <taxon>Anguilla</taxon>
    </lineage>
</organism>
<dbReference type="AlphaFoldDB" id="A0A0E9UBT2"/>
<evidence type="ECO:0000313" key="1">
    <source>
        <dbReference type="EMBL" id="JAH63197.1"/>
    </source>
</evidence>